<gene>
    <name evidence="1" type="ordered locus">Minf_2235</name>
</gene>
<evidence type="ECO:0000313" key="2">
    <source>
        <dbReference type="Proteomes" id="UP000009149"/>
    </source>
</evidence>
<organism evidence="1 2">
    <name type="scientific">Methylacidiphilum infernorum (isolate V4)</name>
    <name type="common">Methylokorus infernorum (strain V4)</name>
    <dbReference type="NCBI Taxonomy" id="481448"/>
    <lineage>
        <taxon>Bacteria</taxon>
        <taxon>Pseudomonadati</taxon>
        <taxon>Verrucomicrobiota</taxon>
        <taxon>Methylacidiphilae</taxon>
        <taxon>Methylacidiphilales</taxon>
        <taxon>Methylacidiphilaceae</taxon>
        <taxon>Methylacidiphilum (ex Ratnadevi et al. 2023)</taxon>
    </lineage>
</organism>
<evidence type="ECO:0000313" key="1">
    <source>
        <dbReference type="EMBL" id="ACD84289.1"/>
    </source>
</evidence>
<proteinExistence type="predicted"/>
<dbReference type="KEGG" id="min:Minf_2235"/>
<dbReference type="AlphaFoldDB" id="B3DZV4"/>
<reference evidence="1 2" key="1">
    <citation type="journal article" date="2008" name="Biol. Direct">
        <title>Complete genome sequence of the extremely acidophilic methanotroph isolate V4, Methylacidiphilum infernorum, a representative of the bacterial phylum Verrucomicrobia.</title>
        <authorList>
            <person name="Hou S."/>
            <person name="Makarova K.S."/>
            <person name="Saw J.H."/>
            <person name="Senin P."/>
            <person name="Ly B.V."/>
            <person name="Zhou Z."/>
            <person name="Ren Y."/>
            <person name="Wang J."/>
            <person name="Galperin M.Y."/>
            <person name="Omelchenko M.V."/>
            <person name="Wolf Y.I."/>
            <person name="Yutin N."/>
            <person name="Koonin E.V."/>
            <person name="Stott M.B."/>
            <person name="Mountain B.W."/>
            <person name="Crowe M.A."/>
            <person name="Smirnova A.V."/>
            <person name="Dunfield P.F."/>
            <person name="Feng L."/>
            <person name="Wang L."/>
            <person name="Alam M."/>
        </authorList>
    </citation>
    <scope>NUCLEOTIDE SEQUENCE [LARGE SCALE GENOMIC DNA]</scope>
    <source>
        <strain evidence="2">Isolate V4</strain>
    </source>
</reference>
<protein>
    <submittedName>
        <fullName evidence="1">Uncharacterized protein</fullName>
    </submittedName>
</protein>
<name>B3DZV4_METI4</name>
<dbReference type="Proteomes" id="UP000009149">
    <property type="component" value="Chromosome"/>
</dbReference>
<dbReference type="HOGENOM" id="CLU_3100705_0_0_0"/>
<dbReference type="STRING" id="481448.Minf_2235"/>
<dbReference type="EMBL" id="CP000975">
    <property type="protein sequence ID" value="ACD84289.1"/>
    <property type="molecule type" value="Genomic_DNA"/>
</dbReference>
<accession>B3DZV4</accession>
<sequence length="51" mass="5701">MDVMRGNRAIGMGSAGYSLHKNWGGERQNAVLAWLGEDQDWEDSWGQCGFL</sequence>